<evidence type="ECO:0000313" key="3">
    <source>
        <dbReference type="Proteomes" id="UP000585507"/>
    </source>
</evidence>
<keyword evidence="1" id="KW-1133">Transmembrane helix</keyword>
<keyword evidence="1" id="KW-0812">Transmembrane</keyword>
<feature type="transmembrane region" description="Helical" evidence="1">
    <location>
        <begin position="27"/>
        <end position="51"/>
    </location>
</feature>
<protein>
    <submittedName>
        <fullName evidence="2">Uncharacterized protein</fullName>
    </submittedName>
</protein>
<keyword evidence="1" id="KW-0472">Membrane</keyword>
<dbReference type="EMBL" id="JACHBK010000006">
    <property type="protein sequence ID" value="MBB5536391.1"/>
    <property type="molecule type" value="Genomic_DNA"/>
</dbReference>
<reference evidence="2 3" key="1">
    <citation type="submission" date="2020-08" db="EMBL/GenBank/DDBJ databases">
        <title>Genomic Encyclopedia of Type Strains, Phase IV (KMG-V): Genome sequencing to study the core and pangenomes of soil and plant-associated prokaryotes.</title>
        <authorList>
            <person name="Whitman W."/>
        </authorList>
    </citation>
    <scope>NUCLEOTIDE SEQUENCE [LARGE SCALE GENOMIC DNA]</scope>
    <source>
        <strain evidence="2 3">SEMIA 4084</strain>
    </source>
</reference>
<name>A0A7W8X985_9HYPH</name>
<evidence type="ECO:0000313" key="2">
    <source>
        <dbReference type="EMBL" id="MBB5536391.1"/>
    </source>
</evidence>
<proteinExistence type="predicted"/>
<organism evidence="2 3">
    <name type="scientific">Rhizobium giardinii</name>
    <dbReference type="NCBI Taxonomy" id="56731"/>
    <lineage>
        <taxon>Bacteria</taxon>
        <taxon>Pseudomonadati</taxon>
        <taxon>Pseudomonadota</taxon>
        <taxon>Alphaproteobacteria</taxon>
        <taxon>Hyphomicrobiales</taxon>
        <taxon>Rhizobiaceae</taxon>
        <taxon>Rhizobium/Agrobacterium group</taxon>
        <taxon>Rhizobium</taxon>
    </lineage>
</organism>
<accession>A0A7W8X985</accession>
<dbReference type="RefSeq" id="WP_154663314.1">
    <property type="nucleotide sequence ID" value="NZ_JACHBK010000006.1"/>
</dbReference>
<gene>
    <name evidence="2" type="ORF">GGD55_003098</name>
</gene>
<keyword evidence="3" id="KW-1185">Reference proteome</keyword>
<evidence type="ECO:0000256" key="1">
    <source>
        <dbReference type="SAM" id="Phobius"/>
    </source>
</evidence>
<comment type="caution">
    <text evidence="2">The sequence shown here is derived from an EMBL/GenBank/DDBJ whole genome shotgun (WGS) entry which is preliminary data.</text>
</comment>
<dbReference type="Proteomes" id="UP000585507">
    <property type="component" value="Unassembled WGS sequence"/>
</dbReference>
<sequence>MDANETPAVLPAGTRAQEQRKLMVGRAAMVIVSGFAVAAFTIYAIVMLYAITIAN</sequence>
<dbReference type="AlphaFoldDB" id="A0A7W8X985"/>